<evidence type="ECO:0000313" key="2">
    <source>
        <dbReference type="EMBL" id="CAG6672174.1"/>
    </source>
</evidence>
<feature type="transmembrane region" description="Helical" evidence="1">
    <location>
        <begin position="24"/>
        <end position="47"/>
    </location>
</feature>
<protein>
    <submittedName>
        <fullName evidence="2">Uncharacterized protein</fullName>
    </submittedName>
</protein>
<keyword evidence="1" id="KW-0812">Transmembrane</keyword>
<keyword evidence="1" id="KW-1133">Transmembrane helix</keyword>
<evidence type="ECO:0000256" key="1">
    <source>
        <dbReference type="SAM" id="Phobius"/>
    </source>
</evidence>
<organism evidence="2">
    <name type="scientific">Cacopsylla melanoneura</name>
    <dbReference type="NCBI Taxonomy" id="428564"/>
    <lineage>
        <taxon>Eukaryota</taxon>
        <taxon>Metazoa</taxon>
        <taxon>Ecdysozoa</taxon>
        <taxon>Arthropoda</taxon>
        <taxon>Hexapoda</taxon>
        <taxon>Insecta</taxon>
        <taxon>Pterygota</taxon>
        <taxon>Neoptera</taxon>
        <taxon>Paraneoptera</taxon>
        <taxon>Hemiptera</taxon>
        <taxon>Sternorrhyncha</taxon>
        <taxon>Psylloidea</taxon>
        <taxon>Psyllidae</taxon>
        <taxon>Psyllinae</taxon>
        <taxon>Cacopsylla</taxon>
    </lineage>
</organism>
<sequence length="114" mass="12500">MVLFFFNGLAVRCFLKGYSGDPSIFLFGLVPFVPFLWFSSVSVFASSSSVSDTSILSEFLSVVSVYGLNLLPSLFSLFSTTIRRSYLIIAWRPSCLCFIMIGLSCFLTSITSGG</sequence>
<feature type="transmembrane region" description="Helical" evidence="1">
    <location>
        <begin position="90"/>
        <end position="110"/>
    </location>
</feature>
<accession>A0A8D8SLU2</accession>
<reference evidence="2" key="1">
    <citation type="submission" date="2021-05" db="EMBL/GenBank/DDBJ databases">
        <authorList>
            <person name="Alioto T."/>
            <person name="Alioto T."/>
            <person name="Gomez Garrido J."/>
        </authorList>
    </citation>
    <scope>NUCLEOTIDE SEQUENCE</scope>
</reference>
<dbReference type="EMBL" id="HBUF01227789">
    <property type="protein sequence ID" value="CAG6672174.1"/>
    <property type="molecule type" value="Transcribed_RNA"/>
</dbReference>
<proteinExistence type="predicted"/>
<name>A0A8D8SLU2_9HEMI</name>
<keyword evidence="1" id="KW-0472">Membrane</keyword>
<dbReference type="AlphaFoldDB" id="A0A8D8SLU2"/>
<feature type="transmembrane region" description="Helical" evidence="1">
    <location>
        <begin position="59"/>
        <end position="78"/>
    </location>
</feature>